<keyword evidence="5" id="KW-0130">Cell adhesion</keyword>
<dbReference type="FunFam" id="2.60.40.10:FF:001932">
    <property type="entry name" value="Neural cell adhesion molecule 1a"/>
    <property type="match status" value="1"/>
</dbReference>
<evidence type="ECO:0000256" key="5">
    <source>
        <dbReference type="ARBA" id="ARBA00022889"/>
    </source>
</evidence>
<feature type="domain" description="Ig-like" evidence="14">
    <location>
        <begin position="37"/>
        <end position="121"/>
    </location>
</feature>
<dbReference type="SMART" id="SM00409">
    <property type="entry name" value="IG"/>
    <property type="match status" value="4"/>
</dbReference>
<reference evidence="16" key="1">
    <citation type="submission" date="2023-05" db="EMBL/GenBank/DDBJ databases">
        <title>High-quality long-read genome of Scophthalmus maximus.</title>
        <authorList>
            <person name="Lien S."/>
            <person name="Martinez P."/>
        </authorList>
    </citation>
    <scope>NUCLEOTIDE SEQUENCE [LARGE SCALE GENOMIC DNA]</scope>
</reference>
<feature type="signal peptide" evidence="13">
    <location>
        <begin position="1"/>
        <end position="37"/>
    </location>
</feature>
<dbReference type="GO" id="GO:0043025">
    <property type="term" value="C:neuronal cell body"/>
    <property type="evidence" value="ECO:0007669"/>
    <property type="project" value="TreeGrafter"/>
</dbReference>
<dbReference type="Gene3D" id="2.60.40.10">
    <property type="entry name" value="Immunoglobulins"/>
    <property type="match status" value="6"/>
</dbReference>
<dbReference type="PANTHER" id="PTHR45080">
    <property type="entry name" value="CONTACTIN 5"/>
    <property type="match status" value="1"/>
</dbReference>
<dbReference type="Ensembl" id="ENSSMAT00000011142.2">
    <property type="protein sequence ID" value="ENSSMAP00000010997.2"/>
    <property type="gene ID" value="ENSSMAG00000006783.2"/>
</dbReference>
<name>A0A8D3A1F9_SCOMX</name>
<evidence type="ECO:0008006" key="18">
    <source>
        <dbReference type="Google" id="ProtNLM"/>
    </source>
</evidence>
<dbReference type="SMART" id="SM00060">
    <property type="entry name" value="FN3"/>
    <property type="match status" value="2"/>
</dbReference>
<feature type="compositionally biased region" description="Basic and acidic residues" evidence="11">
    <location>
        <begin position="700"/>
        <end position="709"/>
    </location>
</feature>
<proteinExistence type="predicted"/>
<dbReference type="GO" id="GO:0005886">
    <property type="term" value="C:plasma membrane"/>
    <property type="evidence" value="ECO:0007669"/>
    <property type="project" value="TreeGrafter"/>
</dbReference>
<evidence type="ECO:0000256" key="1">
    <source>
        <dbReference type="ARBA" id="ARBA00004167"/>
    </source>
</evidence>
<feature type="domain" description="Ig-like" evidence="14">
    <location>
        <begin position="222"/>
        <end position="306"/>
    </location>
</feature>
<dbReference type="SMART" id="SM00408">
    <property type="entry name" value="IGc2"/>
    <property type="match status" value="4"/>
</dbReference>
<dbReference type="GO" id="GO:0008046">
    <property type="term" value="F:axon guidance receptor activity"/>
    <property type="evidence" value="ECO:0007669"/>
    <property type="project" value="TreeGrafter"/>
</dbReference>
<dbReference type="GO" id="GO:0007156">
    <property type="term" value="P:homophilic cell adhesion via plasma membrane adhesion molecules"/>
    <property type="evidence" value="ECO:0007669"/>
    <property type="project" value="TreeGrafter"/>
</dbReference>
<keyword evidence="10" id="KW-0393">Immunoglobulin domain</keyword>
<dbReference type="InterPro" id="IPR009138">
    <property type="entry name" value="Neural_cell_adh"/>
</dbReference>
<comment type="subcellular location">
    <subcellularLocation>
        <location evidence="1">Membrane</location>
        <topology evidence="1">Single-pass membrane protein</topology>
    </subcellularLocation>
</comment>
<feature type="domain" description="Fibronectin type-III" evidence="15">
    <location>
        <begin position="402"/>
        <end position="496"/>
    </location>
</feature>
<evidence type="ECO:0000313" key="17">
    <source>
        <dbReference type="Proteomes" id="UP000694558"/>
    </source>
</evidence>
<sequence>MRLATCGQVNMTNPSSLLRLALLLLLLLLVLVCGTDAKMDIITSKQDVLVGEEMLLLCKAGGEGELRWQKDGEDIDDEEKVSTIDETSSKLLIKNAMMQDAGKYTCLCEFESGHQDEVQIQLYVYEGPSFGSNKTYHELLEGTNGVVACPVTGQPAVDVHWLRDRKEISSQEGERVRQLTDNTLRIEKVKREDAGTYVCQAQIRGRPIYQHLSVSVVVNAPPRVHLREKVKKVMAGSETNVSLVCLVDGLPKPNITWNMPSKFDPSHHRFNSDSSELTIRSVAIADYGEYICTAVNKIAEDSATIVLHVFEAPEVFVSAEQQSVSVGERVTVTCNVSGHPQPELHWLNKHNGRILNSASGHSHVEDGVLVIDDIVPSDGGLYSCMAVSPSGNASRDVAIHTQPGPPHYMSVLPGPTSVLFSLKTPPISGGTPITSFVLQWRQSAAEKWKEVTVPTSDPLAITALKPYTLYAVRLAALNAVGLGKFSDTSSVRTQGILGEPDSPVLSSSEIKIEGNSLSVPLKQTDDGGAPLLHFIIRYREDKEGAEWKELELPSSADTVSLRDLSFGSNYQLEVTAGNSNGSSMPATMNFTIAEKPPSGRSMTKGSVVGIVMVIFLVVFLVVDATCCYRNRCGLLMSIAVKLFGQKVPGQKMLEEGPGATNGDVKLKGMTTPGGSIQQVGVQTLTKEGGQLTEVTCDKAPLTKHEKTQPDKNQSTADA</sequence>
<evidence type="ECO:0000259" key="14">
    <source>
        <dbReference type="PROSITE" id="PS50835"/>
    </source>
</evidence>
<evidence type="ECO:0000256" key="3">
    <source>
        <dbReference type="ARBA" id="ARBA00022729"/>
    </source>
</evidence>
<evidence type="ECO:0000256" key="4">
    <source>
        <dbReference type="ARBA" id="ARBA00022737"/>
    </source>
</evidence>
<dbReference type="CDD" id="cd00063">
    <property type="entry name" value="FN3"/>
    <property type="match status" value="2"/>
</dbReference>
<dbReference type="InterPro" id="IPR003961">
    <property type="entry name" value="FN3_dom"/>
</dbReference>
<evidence type="ECO:0000256" key="8">
    <source>
        <dbReference type="ARBA" id="ARBA00023157"/>
    </source>
</evidence>
<dbReference type="PANTHER" id="PTHR45080:SF29">
    <property type="entry name" value="NEURAL CELL ADHESION MOLECULE 1-LIKE ISOFORM X1"/>
    <property type="match status" value="1"/>
</dbReference>
<evidence type="ECO:0000256" key="7">
    <source>
        <dbReference type="ARBA" id="ARBA00023136"/>
    </source>
</evidence>
<dbReference type="InterPro" id="IPR036179">
    <property type="entry name" value="Ig-like_dom_sf"/>
</dbReference>
<dbReference type="SUPFAM" id="SSF49265">
    <property type="entry name" value="Fibronectin type III"/>
    <property type="match status" value="1"/>
</dbReference>
<keyword evidence="3 13" id="KW-0732">Signal</keyword>
<feature type="transmembrane region" description="Helical" evidence="12">
    <location>
        <begin position="607"/>
        <end position="628"/>
    </location>
</feature>
<dbReference type="FunFam" id="2.60.40.10:FF:000032">
    <property type="entry name" value="palladin isoform X1"/>
    <property type="match status" value="1"/>
</dbReference>
<feature type="region of interest" description="Disordered" evidence="11">
    <location>
        <begin position="695"/>
        <end position="718"/>
    </location>
</feature>
<feature type="domain" description="Fibronectin type-III" evidence="15">
    <location>
        <begin position="499"/>
        <end position="597"/>
    </location>
</feature>
<dbReference type="GO" id="GO:0050808">
    <property type="term" value="P:synapse organization"/>
    <property type="evidence" value="ECO:0007669"/>
    <property type="project" value="TreeGrafter"/>
</dbReference>
<feature type="domain" description="Ig-like" evidence="14">
    <location>
        <begin position="128"/>
        <end position="215"/>
    </location>
</feature>
<keyword evidence="9" id="KW-0325">Glycoprotein</keyword>
<protein>
    <recommendedName>
        <fullName evidence="18">Neural cell adhesion molecule 1-like</fullName>
    </recommendedName>
</protein>
<dbReference type="Pfam" id="PF13927">
    <property type="entry name" value="Ig_3"/>
    <property type="match status" value="1"/>
</dbReference>
<dbReference type="Pfam" id="PF00041">
    <property type="entry name" value="fn3"/>
    <property type="match status" value="2"/>
</dbReference>
<reference evidence="16" key="2">
    <citation type="submission" date="2025-08" db="UniProtKB">
        <authorList>
            <consortium name="Ensembl"/>
        </authorList>
    </citation>
    <scope>IDENTIFICATION</scope>
</reference>
<dbReference type="InterPro" id="IPR050958">
    <property type="entry name" value="Cell_Adh-Cytoskel_Orgn"/>
</dbReference>
<dbReference type="InterPro" id="IPR003599">
    <property type="entry name" value="Ig_sub"/>
</dbReference>
<dbReference type="SUPFAM" id="SSF48726">
    <property type="entry name" value="Immunoglobulin"/>
    <property type="match status" value="4"/>
</dbReference>
<dbReference type="InterPro" id="IPR007110">
    <property type="entry name" value="Ig-like_dom"/>
</dbReference>
<feature type="chain" id="PRO_5034877818" description="Neural cell adhesion molecule 1-like" evidence="13">
    <location>
        <begin position="38"/>
        <end position="718"/>
    </location>
</feature>
<evidence type="ECO:0000256" key="12">
    <source>
        <dbReference type="SAM" id="Phobius"/>
    </source>
</evidence>
<dbReference type="InterPro" id="IPR013098">
    <property type="entry name" value="Ig_I-set"/>
</dbReference>
<feature type="domain" description="Ig-like" evidence="14">
    <location>
        <begin position="313"/>
        <end position="400"/>
    </location>
</feature>
<evidence type="ECO:0000256" key="2">
    <source>
        <dbReference type="ARBA" id="ARBA00022692"/>
    </source>
</evidence>
<dbReference type="PRINTS" id="PR01838">
    <property type="entry name" value="NCAMFAMILY"/>
</dbReference>
<keyword evidence="2 12" id="KW-0812">Transmembrane</keyword>
<dbReference type="InterPro" id="IPR003598">
    <property type="entry name" value="Ig_sub2"/>
</dbReference>
<dbReference type="CDD" id="cd00096">
    <property type="entry name" value="Ig"/>
    <property type="match status" value="1"/>
</dbReference>
<evidence type="ECO:0000256" key="13">
    <source>
        <dbReference type="SAM" id="SignalP"/>
    </source>
</evidence>
<evidence type="ECO:0000256" key="9">
    <source>
        <dbReference type="ARBA" id="ARBA00023180"/>
    </source>
</evidence>
<gene>
    <name evidence="16" type="primary">ncam3</name>
</gene>
<dbReference type="Proteomes" id="UP000694558">
    <property type="component" value="Chromosome 1"/>
</dbReference>
<dbReference type="Pfam" id="PF07679">
    <property type="entry name" value="I-set"/>
    <property type="match status" value="3"/>
</dbReference>
<evidence type="ECO:0000259" key="15">
    <source>
        <dbReference type="PROSITE" id="PS50853"/>
    </source>
</evidence>
<accession>A0A8D3A1F9</accession>
<evidence type="ECO:0000256" key="6">
    <source>
        <dbReference type="ARBA" id="ARBA00022989"/>
    </source>
</evidence>
<evidence type="ECO:0000313" key="16">
    <source>
        <dbReference type="Ensembl" id="ENSSMAP00000010997.2"/>
    </source>
</evidence>
<dbReference type="GO" id="GO:0030424">
    <property type="term" value="C:axon"/>
    <property type="evidence" value="ECO:0007669"/>
    <property type="project" value="TreeGrafter"/>
</dbReference>
<dbReference type="AlphaFoldDB" id="A0A8D3A1F9"/>
<dbReference type="GeneTree" id="ENSGT00940000166537"/>
<keyword evidence="4" id="KW-0677">Repeat</keyword>
<dbReference type="InterPro" id="IPR013783">
    <property type="entry name" value="Ig-like_fold"/>
</dbReference>
<evidence type="ECO:0000256" key="10">
    <source>
        <dbReference type="ARBA" id="ARBA00023319"/>
    </source>
</evidence>
<dbReference type="PROSITE" id="PS50835">
    <property type="entry name" value="IG_LIKE"/>
    <property type="match status" value="4"/>
</dbReference>
<dbReference type="PROSITE" id="PS50853">
    <property type="entry name" value="FN3"/>
    <property type="match status" value="2"/>
</dbReference>
<dbReference type="InterPro" id="IPR036116">
    <property type="entry name" value="FN3_sf"/>
</dbReference>
<evidence type="ECO:0000256" key="11">
    <source>
        <dbReference type="SAM" id="MobiDB-lite"/>
    </source>
</evidence>
<organism evidence="16 17">
    <name type="scientific">Scophthalmus maximus</name>
    <name type="common">Turbot</name>
    <name type="synonym">Psetta maxima</name>
    <dbReference type="NCBI Taxonomy" id="52904"/>
    <lineage>
        <taxon>Eukaryota</taxon>
        <taxon>Metazoa</taxon>
        <taxon>Chordata</taxon>
        <taxon>Craniata</taxon>
        <taxon>Vertebrata</taxon>
        <taxon>Euteleostomi</taxon>
        <taxon>Actinopterygii</taxon>
        <taxon>Neopterygii</taxon>
        <taxon>Teleostei</taxon>
        <taxon>Neoteleostei</taxon>
        <taxon>Acanthomorphata</taxon>
        <taxon>Carangaria</taxon>
        <taxon>Pleuronectiformes</taxon>
        <taxon>Pleuronectoidei</taxon>
        <taxon>Scophthalmidae</taxon>
        <taxon>Scophthalmus</taxon>
    </lineage>
</organism>
<keyword evidence="8" id="KW-1015">Disulfide bond</keyword>
<keyword evidence="6 12" id="KW-1133">Transmembrane helix</keyword>
<keyword evidence="7 12" id="KW-0472">Membrane</keyword>